<dbReference type="OMA" id="PDEGIQM"/>
<comment type="pathway">
    <text evidence="1 7">Carbohydrate degradation; pentose phosphate pathway; D-ribulose 5-phosphate from D-glucose 6-phosphate (oxidative stage): step 1/3.</text>
</comment>
<evidence type="ECO:0000256" key="4">
    <source>
        <dbReference type="ARBA" id="ARBA00022857"/>
    </source>
</evidence>
<dbReference type="InterPro" id="IPR036291">
    <property type="entry name" value="NAD(P)-bd_dom_sf"/>
</dbReference>
<dbReference type="OrthoDB" id="60984at2759"/>
<keyword evidence="5 7" id="KW-0560">Oxidoreductase</keyword>
<keyword evidence="4 7" id="KW-0521">NADP</keyword>
<dbReference type="SUPFAM" id="SSF55347">
    <property type="entry name" value="Glyceraldehyde-3-phosphate dehydrogenase-like, C-terminal domain"/>
    <property type="match status" value="1"/>
</dbReference>
<reference evidence="10 11" key="1">
    <citation type="journal article" date="2013" name="Genome Biol.">
        <title>Genome of Acanthamoeba castellanii highlights extensive lateral gene transfer and early evolution of tyrosine kinase signaling.</title>
        <authorList>
            <person name="Clarke M."/>
            <person name="Lohan A.J."/>
            <person name="Liu B."/>
            <person name="Lagkouvardos I."/>
            <person name="Roy S."/>
            <person name="Zafar N."/>
            <person name="Bertelli C."/>
            <person name="Schilde C."/>
            <person name="Kianianmomeni A."/>
            <person name="Burglin T.R."/>
            <person name="Frech C."/>
            <person name="Turcotte B."/>
            <person name="Kopec K.O."/>
            <person name="Synnott J.M."/>
            <person name="Choo C."/>
            <person name="Paponov I."/>
            <person name="Finkler A."/>
            <person name="Soon Heng Tan C."/>
            <person name="Hutchins A.P."/>
            <person name="Weinmeier T."/>
            <person name="Rattei T."/>
            <person name="Chu J.S."/>
            <person name="Gimenez G."/>
            <person name="Irimia M."/>
            <person name="Rigden D.J."/>
            <person name="Fitzpatrick D.A."/>
            <person name="Lorenzo-Morales J."/>
            <person name="Bateman A."/>
            <person name="Chiu C.H."/>
            <person name="Tang P."/>
            <person name="Hegemann P."/>
            <person name="Fromm H."/>
            <person name="Raoult D."/>
            <person name="Greub G."/>
            <person name="Miranda-Saavedra D."/>
            <person name="Chen N."/>
            <person name="Nash P."/>
            <person name="Ginger M.L."/>
            <person name="Horn M."/>
            <person name="Schaap P."/>
            <person name="Caler L."/>
            <person name="Loftus B."/>
        </authorList>
    </citation>
    <scope>NUCLEOTIDE SEQUENCE [LARGE SCALE GENOMIC DNA]</scope>
    <source>
        <strain evidence="10 11">Neff</strain>
    </source>
</reference>
<feature type="domain" description="Glucose-6-phosphate dehydrogenase C-terminal" evidence="9">
    <location>
        <begin position="230"/>
        <end position="517"/>
    </location>
</feature>
<dbReference type="VEuPathDB" id="AmoebaDB:ACA1_383710"/>
<dbReference type="InterPro" id="IPR001282">
    <property type="entry name" value="G6P_DH"/>
</dbReference>
<dbReference type="Proteomes" id="UP000011083">
    <property type="component" value="Unassembled WGS sequence"/>
</dbReference>
<dbReference type="GO" id="GO:0009051">
    <property type="term" value="P:pentose-phosphate shunt, oxidative branch"/>
    <property type="evidence" value="ECO:0007669"/>
    <property type="project" value="TreeGrafter"/>
</dbReference>
<dbReference type="EMBL" id="KB007982">
    <property type="protein sequence ID" value="ELR16838.1"/>
    <property type="molecule type" value="Genomic_DNA"/>
</dbReference>
<dbReference type="EC" id="1.1.1.49" evidence="7"/>
<dbReference type="PIRSF" id="PIRSF000110">
    <property type="entry name" value="G6PD"/>
    <property type="match status" value="1"/>
</dbReference>
<dbReference type="HAMAP" id="MF_00966">
    <property type="entry name" value="G6PD"/>
    <property type="match status" value="1"/>
</dbReference>
<comment type="catalytic activity">
    <reaction evidence="7">
        <text>D-glucose 6-phosphate + NADP(+) = 6-phospho-D-glucono-1,5-lactone + NADPH + H(+)</text>
        <dbReference type="Rhea" id="RHEA:15841"/>
        <dbReference type="ChEBI" id="CHEBI:15378"/>
        <dbReference type="ChEBI" id="CHEBI:57783"/>
        <dbReference type="ChEBI" id="CHEBI:57955"/>
        <dbReference type="ChEBI" id="CHEBI:58349"/>
        <dbReference type="ChEBI" id="CHEBI:61548"/>
        <dbReference type="EC" id="1.1.1.49"/>
    </reaction>
</comment>
<dbReference type="NCBIfam" id="TIGR00871">
    <property type="entry name" value="zwf"/>
    <property type="match status" value="1"/>
</dbReference>
<evidence type="ECO:0000259" key="9">
    <source>
        <dbReference type="Pfam" id="PF02781"/>
    </source>
</evidence>
<dbReference type="PANTHER" id="PTHR23429">
    <property type="entry name" value="GLUCOSE-6-PHOSPHATE 1-DEHYDROGENASE G6PD"/>
    <property type="match status" value="1"/>
</dbReference>
<evidence type="ECO:0000256" key="2">
    <source>
        <dbReference type="ARBA" id="ARBA00009975"/>
    </source>
</evidence>
<dbReference type="AlphaFoldDB" id="L8GW58"/>
<evidence type="ECO:0000256" key="5">
    <source>
        <dbReference type="ARBA" id="ARBA00023002"/>
    </source>
</evidence>
<proteinExistence type="inferred from homology"/>
<accession>L8GW58</accession>
<comment type="similarity">
    <text evidence="2 7">Belongs to the glucose-6-phosphate dehydrogenase family.</text>
</comment>
<dbReference type="Gene3D" id="3.30.360.10">
    <property type="entry name" value="Dihydrodipicolinate Reductase, domain 2"/>
    <property type="match status" value="1"/>
</dbReference>
<keyword evidence="3 7" id="KW-0313">Glucose metabolism</keyword>
<evidence type="ECO:0000256" key="3">
    <source>
        <dbReference type="ARBA" id="ARBA00022526"/>
    </source>
</evidence>
<dbReference type="PROSITE" id="PS00069">
    <property type="entry name" value="G6P_DEHYDROGENASE"/>
    <property type="match status" value="1"/>
</dbReference>
<dbReference type="GO" id="GO:0005829">
    <property type="term" value="C:cytosol"/>
    <property type="evidence" value="ECO:0007669"/>
    <property type="project" value="TreeGrafter"/>
</dbReference>
<dbReference type="KEGG" id="acan:ACA1_383710"/>
<dbReference type="InterPro" id="IPR022675">
    <property type="entry name" value="G6P_DH_C"/>
</dbReference>
<keyword evidence="11" id="KW-1185">Reference proteome</keyword>
<feature type="domain" description="Glucose-6-phosphate dehydrogenase NAD-binding" evidence="8">
    <location>
        <begin position="50"/>
        <end position="228"/>
    </location>
</feature>
<dbReference type="SUPFAM" id="SSF51735">
    <property type="entry name" value="NAD(P)-binding Rossmann-fold domains"/>
    <property type="match status" value="1"/>
</dbReference>
<dbReference type="InterPro" id="IPR022674">
    <property type="entry name" value="G6P_DH_NAD-bd"/>
</dbReference>
<gene>
    <name evidence="10" type="ORF">ACA1_383710</name>
</gene>
<dbReference type="GO" id="GO:0004345">
    <property type="term" value="F:glucose-6-phosphate dehydrogenase activity"/>
    <property type="evidence" value="ECO:0007669"/>
    <property type="project" value="UniProtKB-EC"/>
</dbReference>
<evidence type="ECO:0000313" key="11">
    <source>
        <dbReference type="Proteomes" id="UP000011083"/>
    </source>
</evidence>
<keyword evidence="6 7" id="KW-0119">Carbohydrate metabolism</keyword>
<organism evidence="10 11">
    <name type="scientific">Acanthamoeba castellanii (strain ATCC 30010 / Neff)</name>
    <dbReference type="NCBI Taxonomy" id="1257118"/>
    <lineage>
        <taxon>Eukaryota</taxon>
        <taxon>Amoebozoa</taxon>
        <taxon>Discosea</taxon>
        <taxon>Longamoebia</taxon>
        <taxon>Centramoebida</taxon>
        <taxon>Acanthamoebidae</taxon>
        <taxon>Acanthamoeba</taxon>
    </lineage>
</organism>
<name>L8GW58_ACACF</name>
<dbReference type="PANTHER" id="PTHR23429:SF0">
    <property type="entry name" value="GLUCOSE-6-PHOSPHATE 1-DEHYDROGENASE"/>
    <property type="match status" value="1"/>
</dbReference>
<dbReference type="GeneID" id="14917462"/>
<dbReference type="FunFam" id="3.30.360.10:FF:000018">
    <property type="entry name" value="Glucose-6-phosphate 1-dehydrogenase"/>
    <property type="match status" value="1"/>
</dbReference>
<dbReference type="PRINTS" id="PR00079">
    <property type="entry name" value="G6PDHDRGNASE"/>
</dbReference>
<dbReference type="GO" id="GO:0050661">
    <property type="term" value="F:NADP binding"/>
    <property type="evidence" value="ECO:0007669"/>
    <property type="project" value="InterPro"/>
</dbReference>
<dbReference type="InterPro" id="IPR019796">
    <property type="entry name" value="G6P_DH_AS"/>
</dbReference>
<evidence type="ECO:0000259" key="8">
    <source>
        <dbReference type="Pfam" id="PF00479"/>
    </source>
</evidence>
<dbReference type="Gene3D" id="3.40.50.720">
    <property type="entry name" value="NAD(P)-binding Rossmann-like Domain"/>
    <property type="match status" value="1"/>
</dbReference>
<sequence>MEDVEQLKRENEELKRQLAEYQKSARPRDAVLTSVSPGAAIDEKSALTIIVLGASGDLAKKKTYPVLFSLYLHGLLPPNAIIYGFARSKLDDADFKKQISRHFKKAPEEKVNGFLDRCYYFSGQYNSAESFAELAKAMDEKESAFTSGSQPANRIFYMAIPPSIFLDVAKAIQPAAMSKTGWNRVIVEKPFGHDLDSSRALSSSMSQLFTEDQLYRIDHYLGKEMVQNLMVLRFANSVFEPVWNRNFVSNVIITFKEDIGTEGRGGYFDGNGIIRDVMQNHLIQILALVGMEAPISLSAEDVRDEKVKLLRAVSALTLDDLVIGQYTASPDGKTPGYKEDPGVPQDSVTPTFAAAVLHINNSRWAGTPFILKCGKALNERKAEIRIQFKCPSASLFPNCSAPNELVLRVQPNEAVYMKMLTKKPGLTTALAQSELDLSYKSRFEDLESPDAYERLIFDVIKGDHNLFVRDDELEAAWKIFTPILHQLEKEKIQPDLYEFGSRGPASADKLIADSGYRLTTGYTWPVNRKAQL</sequence>
<evidence type="ECO:0000313" key="10">
    <source>
        <dbReference type="EMBL" id="ELR16838.1"/>
    </source>
</evidence>
<comment type="function">
    <text evidence="7">Catalyzes the rate-limiting step of the oxidative pentose-phosphate pathway, which represents a route for the dissimilation of carbohydrates besides glycolysis.</text>
</comment>
<dbReference type="STRING" id="1257118.L8GW58"/>
<dbReference type="Pfam" id="PF02781">
    <property type="entry name" value="G6PD_C"/>
    <property type="match status" value="1"/>
</dbReference>
<evidence type="ECO:0000256" key="1">
    <source>
        <dbReference type="ARBA" id="ARBA00004937"/>
    </source>
</evidence>
<dbReference type="Pfam" id="PF00479">
    <property type="entry name" value="G6PD_N"/>
    <property type="match status" value="1"/>
</dbReference>
<evidence type="ECO:0000256" key="7">
    <source>
        <dbReference type="RuleBase" id="RU362120"/>
    </source>
</evidence>
<dbReference type="GO" id="GO:0006006">
    <property type="term" value="P:glucose metabolic process"/>
    <property type="evidence" value="ECO:0007669"/>
    <property type="project" value="UniProtKB-KW"/>
</dbReference>
<dbReference type="UniPathway" id="UPA00115">
    <property type="reaction ID" value="UER00408"/>
</dbReference>
<dbReference type="RefSeq" id="XP_004338851.1">
    <property type="nucleotide sequence ID" value="XM_004338803.1"/>
</dbReference>
<protein>
    <recommendedName>
        <fullName evidence="7">Glucose-6-phosphate 1-dehydrogenase</fullName>
        <ecNumber evidence="7">1.1.1.49</ecNumber>
    </recommendedName>
</protein>
<evidence type="ECO:0000256" key="6">
    <source>
        <dbReference type="ARBA" id="ARBA00023277"/>
    </source>
</evidence>